<keyword evidence="6 10" id="KW-0735">Signal-anchor</keyword>
<protein>
    <recommendedName>
        <fullName evidence="10">Hexosyltransferase</fullName>
        <ecNumber evidence="10">2.4.1.-</ecNumber>
    </recommendedName>
</protein>
<evidence type="ECO:0000256" key="2">
    <source>
        <dbReference type="ARBA" id="ARBA00008661"/>
    </source>
</evidence>
<dbReference type="HOGENOM" id="CLU_874777_0_0_1"/>
<name>A0A015J9Y1_RHIIW</name>
<evidence type="ECO:0000256" key="8">
    <source>
        <dbReference type="ARBA" id="ARBA00023034"/>
    </source>
</evidence>
<evidence type="ECO:0000256" key="10">
    <source>
        <dbReference type="RuleBase" id="RU363063"/>
    </source>
</evidence>
<dbReference type="Pfam" id="PF01762">
    <property type="entry name" value="Galactosyl_T"/>
    <property type="match status" value="1"/>
</dbReference>
<evidence type="ECO:0000256" key="9">
    <source>
        <dbReference type="ARBA" id="ARBA00023136"/>
    </source>
</evidence>
<dbReference type="SMR" id="A0A015J9Y1"/>
<evidence type="ECO:0000256" key="5">
    <source>
        <dbReference type="ARBA" id="ARBA00022692"/>
    </source>
</evidence>
<reference evidence="11 12" key="1">
    <citation type="submission" date="2014-02" db="EMBL/GenBank/DDBJ databases">
        <title>Single nucleus genome sequencing reveals high similarity among nuclei of an endomycorrhizal fungus.</title>
        <authorList>
            <person name="Lin K."/>
            <person name="Geurts R."/>
            <person name="Zhang Z."/>
            <person name="Limpens E."/>
            <person name="Saunders D.G."/>
            <person name="Mu D."/>
            <person name="Pang E."/>
            <person name="Cao H."/>
            <person name="Cha H."/>
            <person name="Lin T."/>
            <person name="Zhou Q."/>
            <person name="Shang Y."/>
            <person name="Li Y."/>
            <person name="Ivanov S."/>
            <person name="Sharma T."/>
            <person name="Velzen R.V."/>
            <person name="Ruijter N.D."/>
            <person name="Aanen D.K."/>
            <person name="Win J."/>
            <person name="Kamoun S."/>
            <person name="Bisseling T."/>
            <person name="Huang S."/>
        </authorList>
    </citation>
    <scope>NUCLEOTIDE SEQUENCE [LARGE SCALE GENOMIC DNA]</scope>
    <source>
        <strain evidence="12">DAOM197198w</strain>
    </source>
</reference>
<dbReference type="PANTHER" id="PTHR11214:SF351">
    <property type="entry name" value="BETA-1,3-GALACTOSYLTRANSFERASE PVG3"/>
    <property type="match status" value="1"/>
</dbReference>
<dbReference type="OrthoDB" id="2139606at2759"/>
<keyword evidence="9 10" id="KW-0472">Membrane</keyword>
<evidence type="ECO:0000256" key="4">
    <source>
        <dbReference type="ARBA" id="ARBA00022679"/>
    </source>
</evidence>
<dbReference type="GO" id="GO:0000139">
    <property type="term" value="C:Golgi membrane"/>
    <property type="evidence" value="ECO:0007669"/>
    <property type="project" value="UniProtKB-SubCell"/>
</dbReference>
<comment type="subcellular location">
    <subcellularLocation>
        <location evidence="1 10">Golgi apparatus membrane</location>
        <topology evidence="1 10">Single-pass type II membrane protein</topology>
    </subcellularLocation>
</comment>
<dbReference type="AlphaFoldDB" id="A0A015J9Y1"/>
<keyword evidence="5 10" id="KW-0812">Transmembrane</keyword>
<dbReference type="InterPro" id="IPR002659">
    <property type="entry name" value="Glyco_trans_31"/>
</dbReference>
<keyword evidence="12" id="KW-1185">Reference proteome</keyword>
<comment type="similarity">
    <text evidence="2 10">Belongs to the glycosyltransferase 31 family.</text>
</comment>
<keyword evidence="3 10" id="KW-0328">Glycosyltransferase</keyword>
<sequence>MASRPLFILYLSLILFVYLLIVTFYYLNDTLPTPLPVEIKPTNEEIFALQDNVRIPFRTKMECDGYNEFREIPFEQLWFWPSVRIFIGIWSVADKYEIRHLIRTLNLKQRRNLAGDIVDFKFILGIPSDNNPELKLKLKAENDTYGDLVMLDMVENMNNGKGYYYWKWIAEQLDTTRYDYVSKVDDDLFIHFQNLALNLRPLTRGHLYYGNKSPHSFFIRGTIEVLSVDLAHLIASFPFKKREWNGPEDVQLGAFLNKHAKSLNTIGENCLIFTDPRIRKVRRKMWRPWASPNSIAIHWLKDIRAWKGVIDLYFSDDN</sequence>
<gene>
    <name evidence="11" type="ORF">RirG_259920</name>
</gene>
<evidence type="ECO:0000313" key="11">
    <source>
        <dbReference type="EMBL" id="EXX51644.1"/>
    </source>
</evidence>
<keyword evidence="7 10" id="KW-1133">Transmembrane helix</keyword>
<accession>A0A015J9Y1</accession>
<proteinExistence type="inferred from homology"/>
<evidence type="ECO:0000313" key="12">
    <source>
        <dbReference type="Proteomes" id="UP000022910"/>
    </source>
</evidence>
<dbReference type="PANTHER" id="PTHR11214">
    <property type="entry name" value="BETA-1,3-N-ACETYLGLUCOSAMINYLTRANSFERASE"/>
    <property type="match status" value="1"/>
</dbReference>
<keyword evidence="8 10" id="KW-0333">Golgi apparatus</keyword>
<evidence type="ECO:0000256" key="7">
    <source>
        <dbReference type="ARBA" id="ARBA00022989"/>
    </source>
</evidence>
<organism evidence="11 12">
    <name type="scientific">Rhizophagus irregularis (strain DAOM 197198w)</name>
    <name type="common">Glomus intraradices</name>
    <dbReference type="NCBI Taxonomy" id="1432141"/>
    <lineage>
        <taxon>Eukaryota</taxon>
        <taxon>Fungi</taxon>
        <taxon>Fungi incertae sedis</taxon>
        <taxon>Mucoromycota</taxon>
        <taxon>Glomeromycotina</taxon>
        <taxon>Glomeromycetes</taxon>
        <taxon>Glomerales</taxon>
        <taxon>Glomeraceae</taxon>
        <taxon>Rhizophagus</taxon>
    </lineage>
</organism>
<dbReference type="Gene3D" id="3.90.550.50">
    <property type="match status" value="1"/>
</dbReference>
<evidence type="ECO:0000256" key="1">
    <source>
        <dbReference type="ARBA" id="ARBA00004323"/>
    </source>
</evidence>
<evidence type="ECO:0000256" key="6">
    <source>
        <dbReference type="ARBA" id="ARBA00022968"/>
    </source>
</evidence>
<dbReference type="STRING" id="1432141.A0A015J9Y1"/>
<dbReference type="EC" id="2.4.1.-" evidence="10"/>
<comment type="caution">
    <text evidence="11">The sequence shown here is derived from an EMBL/GenBank/DDBJ whole genome shotgun (WGS) entry which is preliminary data.</text>
</comment>
<feature type="transmembrane region" description="Helical" evidence="10">
    <location>
        <begin position="7"/>
        <end position="27"/>
    </location>
</feature>
<dbReference type="EMBL" id="JEMT01029636">
    <property type="protein sequence ID" value="EXX51644.1"/>
    <property type="molecule type" value="Genomic_DNA"/>
</dbReference>
<evidence type="ECO:0000256" key="3">
    <source>
        <dbReference type="ARBA" id="ARBA00022676"/>
    </source>
</evidence>
<dbReference type="Proteomes" id="UP000022910">
    <property type="component" value="Unassembled WGS sequence"/>
</dbReference>
<keyword evidence="4" id="KW-0808">Transferase</keyword>
<dbReference type="GO" id="GO:0016758">
    <property type="term" value="F:hexosyltransferase activity"/>
    <property type="evidence" value="ECO:0007669"/>
    <property type="project" value="InterPro"/>
</dbReference>